<accession>A0A1F7XJM1</accession>
<name>A0A1F7XJM1_9BACT</name>
<feature type="transmembrane region" description="Helical" evidence="1">
    <location>
        <begin position="186"/>
        <end position="212"/>
    </location>
</feature>
<feature type="transmembrane region" description="Helical" evidence="1">
    <location>
        <begin position="155"/>
        <end position="174"/>
    </location>
</feature>
<keyword evidence="1" id="KW-0812">Transmembrane</keyword>
<dbReference type="PANTHER" id="PTHR37422">
    <property type="entry name" value="TEICHURONIC ACID BIOSYNTHESIS PROTEIN TUAE"/>
    <property type="match status" value="1"/>
</dbReference>
<feature type="transmembrane region" description="Helical" evidence="1">
    <location>
        <begin position="224"/>
        <end position="246"/>
    </location>
</feature>
<evidence type="ECO:0000313" key="2">
    <source>
        <dbReference type="EMBL" id="OGM15244.1"/>
    </source>
</evidence>
<gene>
    <name evidence="2" type="ORF">A2V97_01255</name>
</gene>
<evidence type="ECO:0000256" key="1">
    <source>
        <dbReference type="SAM" id="Phobius"/>
    </source>
</evidence>
<dbReference type="STRING" id="1802485.A2V97_01255"/>
<feature type="transmembrane region" description="Helical" evidence="1">
    <location>
        <begin position="295"/>
        <end position="318"/>
    </location>
</feature>
<dbReference type="Proteomes" id="UP000177382">
    <property type="component" value="Unassembled WGS sequence"/>
</dbReference>
<feature type="transmembrane region" description="Helical" evidence="1">
    <location>
        <begin position="330"/>
        <end position="350"/>
    </location>
</feature>
<organism evidence="2 3">
    <name type="scientific">Candidatus Woesebacteria bacterium RBG_16_42_24</name>
    <dbReference type="NCBI Taxonomy" id="1802485"/>
    <lineage>
        <taxon>Bacteria</taxon>
        <taxon>Candidatus Woeseibacteriota</taxon>
    </lineage>
</organism>
<keyword evidence="1" id="KW-0472">Membrane</keyword>
<reference evidence="2 3" key="1">
    <citation type="journal article" date="2016" name="Nat. Commun.">
        <title>Thousands of microbial genomes shed light on interconnected biogeochemical processes in an aquifer system.</title>
        <authorList>
            <person name="Anantharaman K."/>
            <person name="Brown C.T."/>
            <person name="Hug L.A."/>
            <person name="Sharon I."/>
            <person name="Castelle C.J."/>
            <person name="Probst A.J."/>
            <person name="Thomas B.C."/>
            <person name="Singh A."/>
            <person name="Wilkins M.J."/>
            <person name="Karaoz U."/>
            <person name="Brodie E.L."/>
            <person name="Williams K.H."/>
            <person name="Hubbard S.S."/>
            <person name="Banfield J.F."/>
        </authorList>
    </citation>
    <scope>NUCLEOTIDE SEQUENCE [LARGE SCALE GENOMIC DNA]</scope>
</reference>
<feature type="transmembrane region" description="Helical" evidence="1">
    <location>
        <begin position="86"/>
        <end position="106"/>
    </location>
</feature>
<keyword evidence="1" id="KW-1133">Transmembrane helix</keyword>
<feature type="transmembrane region" description="Helical" evidence="1">
    <location>
        <begin position="64"/>
        <end position="80"/>
    </location>
</feature>
<dbReference type="EMBL" id="MGFX01000006">
    <property type="protein sequence ID" value="OGM15244.1"/>
    <property type="molecule type" value="Genomic_DNA"/>
</dbReference>
<sequence length="382" mass="43005">MIKKFSPEKITNLLILILFGTLLIFGGLGINALLAAQIGLVLGFLIILWVYLKNHKIEFPRGSLLYLIFLFFFAASVLWADQKSLIWQNFLLFLVGGVFWLGFHNLGQKFKKIFFWLVIFLGAVFGMLFLAEQVLPGNALKPYTLYLPVGFQRNHNHLGDLWALTLIALTYLFVKERKWWNLPLGVLGIYFLGVSLSRSAYASLLVGLTYLFYQFGWLKKFKSIFLALLAITAGLFLYAGSLKSVLSSRPYFVQAIRGLSKYPFGVGVGNFSVISTDPQIAGEGAKHFSSLTHNLILEITTGLGIFGFVFIAWLIFIVKDLLSSKRGGETGVFEAIFFALLANFMFDYTYVIPTMLWLWFTMLGLAQAGNLFPALTQNNKEP</sequence>
<dbReference type="InterPro" id="IPR051533">
    <property type="entry name" value="WaaL-like"/>
</dbReference>
<protein>
    <recommendedName>
        <fullName evidence="4">O-antigen polymerase</fullName>
    </recommendedName>
</protein>
<feature type="transmembrane region" description="Helical" evidence="1">
    <location>
        <begin position="356"/>
        <end position="375"/>
    </location>
</feature>
<dbReference type="AlphaFoldDB" id="A0A1F7XJM1"/>
<comment type="caution">
    <text evidence="2">The sequence shown here is derived from an EMBL/GenBank/DDBJ whole genome shotgun (WGS) entry which is preliminary data.</text>
</comment>
<feature type="transmembrane region" description="Helical" evidence="1">
    <location>
        <begin position="113"/>
        <end position="135"/>
    </location>
</feature>
<evidence type="ECO:0000313" key="3">
    <source>
        <dbReference type="Proteomes" id="UP000177382"/>
    </source>
</evidence>
<evidence type="ECO:0008006" key="4">
    <source>
        <dbReference type="Google" id="ProtNLM"/>
    </source>
</evidence>
<proteinExistence type="predicted"/>
<feature type="transmembrane region" description="Helical" evidence="1">
    <location>
        <begin position="12"/>
        <end position="28"/>
    </location>
</feature>
<dbReference type="PANTHER" id="PTHR37422:SF13">
    <property type="entry name" value="LIPOPOLYSACCHARIDE BIOSYNTHESIS PROTEIN PA4999-RELATED"/>
    <property type="match status" value="1"/>
</dbReference>
<feature type="transmembrane region" description="Helical" evidence="1">
    <location>
        <begin position="258"/>
        <end position="275"/>
    </location>
</feature>
<feature type="transmembrane region" description="Helical" evidence="1">
    <location>
        <begin position="34"/>
        <end position="52"/>
    </location>
</feature>